<accession>A0A182TZ73</accession>
<organism evidence="1 2">
    <name type="scientific">Anopheles melas</name>
    <dbReference type="NCBI Taxonomy" id="34690"/>
    <lineage>
        <taxon>Eukaryota</taxon>
        <taxon>Metazoa</taxon>
        <taxon>Ecdysozoa</taxon>
        <taxon>Arthropoda</taxon>
        <taxon>Hexapoda</taxon>
        <taxon>Insecta</taxon>
        <taxon>Pterygota</taxon>
        <taxon>Neoptera</taxon>
        <taxon>Endopterygota</taxon>
        <taxon>Diptera</taxon>
        <taxon>Nematocera</taxon>
        <taxon>Culicoidea</taxon>
        <taxon>Culicidae</taxon>
        <taxon>Anophelinae</taxon>
        <taxon>Anopheles</taxon>
    </lineage>
</organism>
<proteinExistence type="predicted"/>
<reference evidence="2" key="1">
    <citation type="submission" date="2014-01" db="EMBL/GenBank/DDBJ databases">
        <title>The Genome Sequence of Anopheles melas CM1001059_A (V2).</title>
        <authorList>
            <consortium name="The Broad Institute Genomics Platform"/>
            <person name="Neafsey D.E."/>
            <person name="Besansky N."/>
            <person name="Howell P."/>
            <person name="Walton C."/>
            <person name="Young S.K."/>
            <person name="Zeng Q."/>
            <person name="Gargeya S."/>
            <person name="Fitzgerald M."/>
            <person name="Haas B."/>
            <person name="Abouelleil A."/>
            <person name="Allen A.W."/>
            <person name="Alvarado L."/>
            <person name="Arachchi H.M."/>
            <person name="Berlin A.M."/>
            <person name="Chapman S.B."/>
            <person name="Gainer-Dewar J."/>
            <person name="Goldberg J."/>
            <person name="Griggs A."/>
            <person name="Gujja S."/>
            <person name="Hansen M."/>
            <person name="Howarth C."/>
            <person name="Imamovic A."/>
            <person name="Ireland A."/>
            <person name="Larimer J."/>
            <person name="McCowan C."/>
            <person name="Murphy C."/>
            <person name="Pearson M."/>
            <person name="Poon T.W."/>
            <person name="Priest M."/>
            <person name="Roberts A."/>
            <person name="Saif S."/>
            <person name="Shea T."/>
            <person name="Sisk P."/>
            <person name="Sykes S."/>
            <person name="Wortman J."/>
            <person name="Nusbaum C."/>
            <person name="Birren B."/>
        </authorList>
    </citation>
    <scope>NUCLEOTIDE SEQUENCE [LARGE SCALE GENOMIC DNA]</scope>
    <source>
        <strain evidence="2">CM1001059</strain>
    </source>
</reference>
<sequence length="155" mass="16745">MVRFRHVVEPFALVRIGGSGSACRILEAGAYKRCHPLAVVPPRTVHDDGLKRAEPFRLEQLHQCHIPVGVPRHGQQQIVRQRYIANDSLHSVRSSCSCSFHTGLATGGSRSMRFECTASVRELAIASASSSVGKEDSSIVSASYGSSLSSSGFLH</sequence>
<evidence type="ECO:0000313" key="2">
    <source>
        <dbReference type="Proteomes" id="UP000075902"/>
    </source>
</evidence>
<dbReference type="AlphaFoldDB" id="A0A182TZ73"/>
<reference evidence="1" key="2">
    <citation type="submission" date="2020-05" db="UniProtKB">
        <authorList>
            <consortium name="EnsemblMetazoa"/>
        </authorList>
    </citation>
    <scope>IDENTIFICATION</scope>
    <source>
        <strain evidence="1">CM1001059</strain>
    </source>
</reference>
<dbReference type="EnsemblMetazoa" id="AMEC011005-RA">
    <property type="protein sequence ID" value="AMEC011005-PA"/>
    <property type="gene ID" value="AMEC011005"/>
</dbReference>
<name>A0A182TZ73_9DIPT</name>
<evidence type="ECO:0000313" key="1">
    <source>
        <dbReference type="EnsemblMetazoa" id="AMEC011005-PA"/>
    </source>
</evidence>
<dbReference type="VEuPathDB" id="VectorBase:AMEC011005"/>
<protein>
    <submittedName>
        <fullName evidence="1">Uncharacterized protein</fullName>
    </submittedName>
</protein>
<keyword evidence="2" id="KW-1185">Reference proteome</keyword>
<dbReference type="Proteomes" id="UP000075902">
    <property type="component" value="Unassembled WGS sequence"/>
</dbReference>